<dbReference type="EMBL" id="ML240818">
    <property type="protein sequence ID" value="TKS65518.1"/>
    <property type="molecule type" value="Genomic_DNA"/>
</dbReference>
<protein>
    <submittedName>
        <fullName evidence="2">Uncharacterized protein</fullName>
    </submittedName>
</protein>
<evidence type="ECO:0000313" key="3">
    <source>
        <dbReference type="Proteomes" id="UP000298787"/>
    </source>
</evidence>
<feature type="transmembrane region" description="Helical" evidence="1">
    <location>
        <begin position="30"/>
        <end position="48"/>
    </location>
</feature>
<dbReference type="Proteomes" id="UP000298787">
    <property type="component" value="Unassembled WGS sequence"/>
</dbReference>
<evidence type="ECO:0000256" key="1">
    <source>
        <dbReference type="SAM" id="Phobius"/>
    </source>
</evidence>
<organism evidence="2 3">
    <name type="scientific">Collichthys lucidus</name>
    <name type="common">Big head croaker</name>
    <name type="synonym">Sciaena lucida</name>
    <dbReference type="NCBI Taxonomy" id="240159"/>
    <lineage>
        <taxon>Eukaryota</taxon>
        <taxon>Metazoa</taxon>
        <taxon>Chordata</taxon>
        <taxon>Craniata</taxon>
        <taxon>Vertebrata</taxon>
        <taxon>Euteleostomi</taxon>
        <taxon>Actinopterygii</taxon>
        <taxon>Neopterygii</taxon>
        <taxon>Teleostei</taxon>
        <taxon>Neoteleostei</taxon>
        <taxon>Acanthomorphata</taxon>
        <taxon>Eupercaria</taxon>
        <taxon>Sciaenidae</taxon>
        <taxon>Collichthys</taxon>
    </lineage>
</organism>
<dbReference type="AlphaFoldDB" id="A0A4U5TWB4"/>
<name>A0A4U5TWB4_COLLU</name>
<keyword evidence="3" id="KW-1185">Reference proteome</keyword>
<proteinExistence type="predicted"/>
<accession>A0A4U5TWB4</accession>
<keyword evidence="1" id="KW-0812">Transmembrane</keyword>
<sequence length="114" mass="12874">MTTPLELLWFEDITQYFTEGRKQGAEDSVILLRSLSVVALFVFIFAVLKTTVLCAAISTTRADSGLSMSLRTSELLLQSLMTLLQLRELFSEVTCTALIVRDKISLQTEMKHWV</sequence>
<keyword evidence="1" id="KW-0472">Membrane</keyword>
<evidence type="ECO:0000313" key="2">
    <source>
        <dbReference type="EMBL" id="TKS65518.1"/>
    </source>
</evidence>
<keyword evidence="1" id="KW-1133">Transmembrane helix</keyword>
<reference evidence="2 3" key="1">
    <citation type="submission" date="2019-01" db="EMBL/GenBank/DDBJ databases">
        <title>Genome Assembly of Collichthys lucidus.</title>
        <authorList>
            <person name="Cai M."/>
            <person name="Xiao S."/>
        </authorList>
    </citation>
    <scope>NUCLEOTIDE SEQUENCE [LARGE SCALE GENOMIC DNA]</scope>
    <source>
        <strain evidence="2">JT15FE1705JMU</strain>
        <tissue evidence="2">Muscle</tissue>
    </source>
</reference>
<gene>
    <name evidence="2" type="ORF">D9C73_028538</name>
</gene>